<dbReference type="NCBIfam" id="TIGR02937">
    <property type="entry name" value="sigma70-ECF"/>
    <property type="match status" value="1"/>
</dbReference>
<dbReference type="Gene3D" id="1.10.10.10">
    <property type="entry name" value="Winged helix-like DNA-binding domain superfamily/Winged helix DNA-binding domain"/>
    <property type="match status" value="1"/>
</dbReference>
<dbReference type="SUPFAM" id="SSF88659">
    <property type="entry name" value="Sigma3 and sigma4 domains of RNA polymerase sigma factors"/>
    <property type="match status" value="1"/>
</dbReference>
<reference evidence="5" key="1">
    <citation type="journal article" date="2019" name="Int. J. Syst. Evol. Microbiol.">
        <title>The Global Catalogue of Microorganisms (GCM) 10K type strain sequencing project: providing services to taxonomists for standard genome sequencing and annotation.</title>
        <authorList>
            <consortium name="The Broad Institute Genomics Platform"/>
            <consortium name="The Broad Institute Genome Sequencing Center for Infectious Disease"/>
            <person name="Wu L."/>
            <person name="Ma J."/>
        </authorList>
    </citation>
    <scope>NUCLEOTIDE SEQUENCE [LARGE SCALE GENOMIC DNA]</scope>
    <source>
        <strain evidence="5">KCTC 12861</strain>
    </source>
</reference>
<dbReference type="Pfam" id="PF04542">
    <property type="entry name" value="Sigma70_r2"/>
    <property type="match status" value="1"/>
</dbReference>
<evidence type="ECO:0000259" key="2">
    <source>
        <dbReference type="Pfam" id="PF04542"/>
    </source>
</evidence>
<dbReference type="InterPro" id="IPR013249">
    <property type="entry name" value="RNA_pol_sigma70_r4_t2"/>
</dbReference>
<dbReference type="Gene3D" id="1.10.1740.10">
    <property type="match status" value="1"/>
</dbReference>
<feature type="domain" description="RNA polymerase sigma-70 region 2" evidence="2">
    <location>
        <begin position="7"/>
        <end position="71"/>
    </location>
</feature>
<dbReference type="InterPro" id="IPR013324">
    <property type="entry name" value="RNA_pol_sigma_r3/r4-like"/>
</dbReference>
<organism evidence="4 5">
    <name type="scientific">Pseudovibrio japonicus</name>
    <dbReference type="NCBI Taxonomy" id="366534"/>
    <lineage>
        <taxon>Bacteria</taxon>
        <taxon>Pseudomonadati</taxon>
        <taxon>Pseudomonadota</taxon>
        <taxon>Alphaproteobacteria</taxon>
        <taxon>Hyphomicrobiales</taxon>
        <taxon>Stappiaceae</taxon>
        <taxon>Pseudovibrio</taxon>
    </lineage>
</organism>
<protein>
    <submittedName>
        <fullName evidence="4">RNA polymerase sigma factor SigJ</fullName>
    </submittedName>
</protein>
<dbReference type="InterPro" id="IPR007627">
    <property type="entry name" value="RNA_pol_sigma70_r2"/>
</dbReference>
<dbReference type="InterPro" id="IPR013325">
    <property type="entry name" value="RNA_pol_sigma_r2"/>
</dbReference>
<comment type="caution">
    <text evidence="4">The sequence shown here is derived from an EMBL/GenBank/DDBJ whole genome shotgun (WGS) entry which is preliminary data.</text>
</comment>
<dbReference type="PANTHER" id="PTHR30173">
    <property type="entry name" value="SIGMA 19 FACTOR"/>
    <property type="match status" value="1"/>
</dbReference>
<dbReference type="RefSeq" id="WP_189438274.1">
    <property type="nucleotide sequence ID" value="NZ_BMXE01000008.1"/>
</dbReference>
<name>A0ABQ3EK88_9HYPH</name>
<proteinExistence type="predicted"/>
<dbReference type="InterPro" id="IPR014284">
    <property type="entry name" value="RNA_pol_sigma-70_dom"/>
</dbReference>
<feature type="domain" description="RNA polymerase sigma factor 70 region 4 type 2" evidence="3">
    <location>
        <begin position="109"/>
        <end position="158"/>
    </location>
</feature>
<dbReference type="Proteomes" id="UP000637980">
    <property type="component" value="Unassembled WGS sequence"/>
</dbReference>
<accession>A0ABQ3EK88</accession>
<dbReference type="NCBIfam" id="NF007214">
    <property type="entry name" value="PRK09636.1"/>
    <property type="match status" value="1"/>
</dbReference>
<dbReference type="InterPro" id="IPR052704">
    <property type="entry name" value="ECF_Sigma-70_Domain"/>
</dbReference>
<dbReference type="EMBL" id="BMXE01000008">
    <property type="protein sequence ID" value="GHB44138.1"/>
    <property type="molecule type" value="Genomic_DNA"/>
</dbReference>
<sequence length="297" mass="33176">MKIETGLFEQERTQLTSLCYRMLGERAGAEDAVQDTWLRWSLADKTKIHNPRAWLRRTATNIAIDTLRSARARRETYVGPWLPEPLVGSDIATGEDHFVLAQECELALLWAMEVLGEHERAAFILREAFDIDYNEISECLGSTPAACRQMVSRAHRKLQNSGPRFNVPPDIKEDLLFRFFKAVEAENAAEILKLLSPDTVTVSDGGGKVSAALRPLFGPQDALKLLTRAIQKAKQNNELTVELITANDSPALVIKGLSGEIENLVTISPDDQGRVGWIYIMRNPDKLPRLNLSSVNL</sequence>
<keyword evidence="5" id="KW-1185">Reference proteome</keyword>
<dbReference type="InterPro" id="IPR032710">
    <property type="entry name" value="NTF2-like_dom_sf"/>
</dbReference>
<dbReference type="SUPFAM" id="SSF54427">
    <property type="entry name" value="NTF2-like"/>
    <property type="match status" value="1"/>
</dbReference>
<dbReference type="PANTHER" id="PTHR30173:SF36">
    <property type="entry name" value="ECF RNA POLYMERASE SIGMA FACTOR SIGJ"/>
    <property type="match status" value="1"/>
</dbReference>
<dbReference type="Pfam" id="PF08281">
    <property type="entry name" value="Sigma70_r4_2"/>
    <property type="match status" value="1"/>
</dbReference>
<evidence type="ECO:0000313" key="4">
    <source>
        <dbReference type="EMBL" id="GHB44138.1"/>
    </source>
</evidence>
<evidence type="ECO:0000259" key="3">
    <source>
        <dbReference type="Pfam" id="PF08281"/>
    </source>
</evidence>
<gene>
    <name evidence="4" type="ORF">GCM10007094_36740</name>
</gene>
<dbReference type="SUPFAM" id="SSF88946">
    <property type="entry name" value="Sigma2 domain of RNA polymerase sigma factors"/>
    <property type="match status" value="1"/>
</dbReference>
<comment type="subunit">
    <text evidence="1">Interacts transiently with the RNA polymerase catalytic core formed by RpoA, RpoB, RpoC and RpoZ (2 alpha, 1 beta, 1 beta' and 1 omega subunit) to form the RNA polymerase holoenzyme that can initiate transcription.</text>
</comment>
<evidence type="ECO:0000313" key="5">
    <source>
        <dbReference type="Proteomes" id="UP000637980"/>
    </source>
</evidence>
<dbReference type="InterPro" id="IPR036388">
    <property type="entry name" value="WH-like_DNA-bd_sf"/>
</dbReference>
<evidence type="ECO:0000256" key="1">
    <source>
        <dbReference type="ARBA" id="ARBA00011344"/>
    </source>
</evidence>